<comment type="caution">
    <text evidence="2">The sequence shown here is derived from an EMBL/GenBank/DDBJ whole genome shotgun (WGS) entry which is preliminary data.</text>
</comment>
<gene>
    <name evidence="2" type="ORF">OTU49_015702</name>
</gene>
<proteinExistence type="predicted"/>
<feature type="non-terminal residue" evidence="2">
    <location>
        <position position="116"/>
    </location>
</feature>
<dbReference type="Proteomes" id="UP001445076">
    <property type="component" value="Unassembled WGS sequence"/>
</dbReference>
<evidence type="ECO:0000313" key="3">
    <source>
        <dbReference type="Proteomes" id="UP001445076"/>
    </source>
</evidence>
<dbReference type="EMBL" id="JARKIK010000001">
    <property type="protein sequence ID" value="KAK8754344.1"/>
    <property type="molecule type" value="Genomic_DNA"/>
</dbReference>
<keyword evidence="3" id="KW-1185">Reference proteome</keyword>
<evidence type="ECO:0000313" key="2">
    <source>
        <dbReference type="EMBL" id="KAK8754344.1"/>
    </source>
</evidence>
<name>A0AAW0YNS4_CHEQU</name>
<evidence type="ECO:0000256" key="1">
    <source>
        <dbReference type="SAM" id="MobiDB-lite"/>
    </source>
</evidence>
<feature type="region of interest" description="Disordered" evidence="1">
    <location>
        <begin position="86"/>
        <end position="116"/>
    </location>
</feature>
<reference evidence="2 3" key="1">
    <citation type="journal article" date="2024" name="BMC Genomics">
        <title>Genome assembly of redclaw crayfish (Cherax quadricarinatus) provides insights into its immune adaptation and hypoxia tolerance.</title>
        <authorList>
            <person name="Liu Z."/>
            <person name="Zheng J."/>
            <person name="Li H."/>
            <person name="Fang K."/>
            <person name="Wang S."/>
            <person name="He J."/>
            <person name="Zhou D."/>
            <person name="Weng S."/>
            <person name="Chi M."/>
            <person name="Gu Z."/>
            <person name="He J."/>
            <person name="Li F."/>
            <person name="Wang M."/>
        </authorList>
    </citation>
    <scope>NUCLEOTIDE SEQUENCE [LARGE SCALE GENOMIC DNA]</scope>
    <source>
        <strain evidence="2">ZL_2023a</strain>
    </source>
</reference>
<sequence length="116" mass="12616">MTSHGHFWLVMWGWDGGGGRPRPHTSYTHICGRRSVATHTHRCGRSVTTRIITLLMIAALWCISPGSAQDDTTVMASSLPTTTYPNTTLAGFPDGPTTVSTPEPKCHLSNTWPPVD</sequence>
<accession>A0AAW0YNS4</accession>
<dbReference type="AlphaFoldDB" id="A0AAW0YNS4"/>
<protein>
    <submittedName>
        <fullName evidence="2">Uncharacterized protein</fullName>
    </submittedName>
</protein>
<organism evidence="2 3">
    <name type="scientific">Cherax quadricarinatus</name>
    <name type="common">Australian red claw crayfish</name>
    <dbReference type="NCBI Taxonomy" id="27406"/>
    <lineage>
        <taxon>Eukaryota</taxon>
        <taxon>Metazoa</taxon>
        <taxon>Ecdysozoa</taxon>
        <taxon>Arthropoda</taxon>
        <taxon>Crustacea</taxon>
        <taxon>Multicrustacea</taxon>
        <taxon>Malacostraca</taxon>
        <taxon>Eumalacostraca</taxon>
        <taxon>Eucarida</taxon>
        <taxon>Decapoda</taxon>
        <taxon>Pleocyemata</taxon>
        <taxon>Astacidea</taxon>
        <taxon>Parastacoidea</taxon>
        <taxon>Parastacidae</taxon>
        <taxon>Cherax</taxon>
    </lineage>
</organism>